<keyword evidence="1" id="KW-1133">Transmembrane helix</keyword>
<name>A0A9W7XKP9_9FUNG</name>
<keyword evidence="3" id="KW-1185">Reference proteome</keyword>
<feature type="transmembrane region" description="Helical" evidence="1">
    <location>
        <begin position="44"/>
        <end position="63"/>
    </location>
</feature>
<proteinExistence type="predicted"/>
<dbReference type="EMBL" id="JANBOH010000050">
    <property type="protein sequence ID" value="KAJ1646750.1"/>
    <property type="molecule type" value="Genomic_DNA"/>
</dbReference>
<feature type="transmembrane region" description="Helical" evidence="1">
    <location>
        <begin position="230"/>
        <end position="248"/>
    </location>
</feature>
<organism evidence="2 3">
    <name type="scientific">Coemansia asiatica</name>
    <dbReference type="NCBI Taxonomy" id="1052880"/>
    <lineage>
        <taxon>Eukaryota</taxon>
        <taxon>Fungi</taxon>
        <taxon>Fungi incertae sedis</taxon>
        <taxon>Zoopagomycota</taxon>
        <taxon>Kickxellomycotina</taxon>
        <taxon>Kickxellomycetes</taxon>
        <taxon>Kickxellales</taxon>
        <taxon>Kickxellaceae</taxon>
        <taxon>Coemansia</taxon>
    </lineage>
</organism>
<feature type="transmembrane region" description="Helical" evidence="1">
    <location>
        <begin position="6"/>
        <end position="23"/>
    </location>
</feature>
<dbReference type="AlphaFoldDB" id="A0A9W7XKP9"/>
<dbReference type="Proteomes" id="UP001145021">
    <property type="component" value="Unassembled WGS sequence"/>
</dbReference>
<gene>
    <name evidence="2" type="ORF">LPJ64_001795</name>
</gene>
<evidence type="ECO:0000256" key="1">
    <source>
        <dbReference type="SAM" id="Phobius"/>
    </source>
</evidence>
<keyword evidence="1" id="KW-0812">Transmembrane</keyword>
<keyword evidence="1" id="KW-0472">Membrane</keyword>
<feature type="transmembrane region" description="Helical" evidence="1">
    <location>
        <begin position="190"/>
        <end position="218"/>
    </location>
</feature>
<reference evidence="2" key="1">
    <citation type="submission" date="2022-07" db="EMBL/GenBank/DDBJ databases">
        <title>Phylogenomic reconstructions and comparative analyses of Kickxellomycotina fungi.</title>
        <authorList>
            <person name="Reynolds N.K."/>
            <person name="Stajich J.E."/>
            <person name="Barry K."/>
            <person name="Grigoriev I.V."/>
            <person name="Crous P."/>
            <person name="Smith M.E."/>
        </authorList>
    </citation>
    <scope>NUCLEOTIDE SEQUENCE</scope>
    <source>
        <strain evidence="2">NBRC 105413</strain>
    </source>
</reference>
<sequence>MFLLNALKFPLYAVATLVLVSFFRGRQAKTANQVRSKQFSLGDFVTYTLLAVLAASYMQTAVFNRPQNVFKQLGLAPTSPCPALRQRLAHFAAKNPDTVPEQGIPLQKIKNSSGFDRKAYYQQNKYGQMDFLVDRFCAFPEDRDVYLKFGETVFLQSISSDFGPRGTSARIAMSSAAGSGLMTEFPDTGYILNAGSALFFTYLPALILVGLITTQFFATDFAPSRVHARPWFVIVLCTMVAADMYWLFTVPTSLNARVTRNSSVFILSPDGTDALAFFADSAEYTRSVLLALALISFIFMDYIISPRQTDVQILQQCVRNQEHLFNNAKNRTMLETAVMTSSSLRDKAVAEWKVHQKIRERVLEDEDLNAKFEDAVKRARGDAWVREKLSTILPPS</sequence>
<evidence type="ECO:0000313" key="2">
    <source>
        <dbReference type="EMBL" id="KAJ1646750.1"/>
    </source>
</evidence>
<comment type="caution">
    <text evidence="2">The sequence shown here is derived from an EMBL/GenBank/DDBJ whole genome shotgun (WGS) entry which is preliminary data.</text>
</comment>
<feature type="transmembrane region" description="Helical" evidence="1">
    <location>
        <begin position="284"/>
        <end position="304"/>
    </location>
</feature>
<protein>
    <submittedName>
        <fullName evidence="2">Uncharacterized protein</fullName>
    </submittedName>
</protein>
<evidence type="ECO:0000313" key="3">
    <source>
        <dbReference type="Proteomes" id="UP001145021"/>
    </source>
</evidence>
<accession>A0A9W7XKP9</accession>